<dbReference type="SUPFAM" id="SSF52540">
    <property type="entry name" value="P-loop containing nucleoside triphosphate hydrolases"/>
    <property type="match status" value="1"/>
</dbReference>
<dbReference type="Proteomes" id="UP000053690">
    <property type="component" value="Unassembled WGS sequence"/>
</dbReference>
<comment type="caution">
    <text evidence="1">The sequence shown here is derived from an EMBL/GenBank/DDBJ whole genome shotgun (WGS) entry which is preliminary data.</text>
</comment>
<protein>
    <recommendedName>
        <fullName evidence="3">Sulfotransferase domain-containing protein</fullName>
    </recommendedName>
</protein>
<accession>A0A0X3TPS7</accession>
<dbReference type="InterPro" id="IPR027417">
    <property type="entry name" value="P-loop_NTPase"/>
</dbReference>
<sequence>MRSRIFFDKNKNLLLITNLKVGFTALNNQRPEDLQLVPNSTTDARDFIKTESIERVAFVHRNPAERWMSYYYHWFVNNPVVGNPPKLNQQFNLLSDVCDNDFYMEFCSLRAEDRRTEGTMKRLCTYFPMYYQRDAHTRCQLQIVKRLGFSLESITDSIRLDDLSDFMFKNYNIEFSKELKSGRPTSVPSFVLDMCKTLYAVDYQELGYCF</sequence>
<organism evidence="1 2">
    <name type="scientific">Ruegeria profundi</name>
    <dbReference type="NCBI Taxonomy" id="1685378"/>
    <lineage>
        <taxon>Bacteria</taxon>
        <taxon>Pseudomonadati</taxon>
        <taxon>Pseudomonadota</taxon>
        <taxon>Alphaproteobacteria</taxon>
        <taxon>Rhodobacterales</taxon>
        <taxon>Roseobacteraceae</taxon>
        <taxon>Ruegeria</taxon>
    </lineage>
</organism>
<dbReference type="AlphaFoldDB" id="A0A0X3TPS7"/>
<name>A0A0X3TPS7_9RHOB</name>
<dbReference type="EMBL" id="LQBP01000008">
    <property type="protein sequence ID" value="KUJ77762.1"/>
    <property type="molecule type" value="Genomic_DNA"/>
</dbReference>
<proteinExistence type="predicted"/>
<evidence type="ECO:0008006" key="3">
    <source>
        <dbReference type="Google" id="ProtNLM"/>
    </source>
</evidence>
<evidence type="ECO:0000313" key="1">
    <source>
        <dbReference type="EMBL" id="KUJ77762.1"/>
    </source>
</evidence>
<gene>
    <name evidence="1" type="ORF">AVO44_15635</name>
</gene>
<keyword evidence="2" id="KW-1185">Reference proteome</keyword>
<reference evidence="2" key="1">
    <citation type="submission" date="2015-12" db="EMBL/GenBank/DDBJ databases">
        <authorList>
            <person name="Zhang G."/>
            <person name="Stingl U."/>
        </authorList>
    </citation>
    <scope>NUCLEOTIDE SEQUENCE [LARGE SCALE GENOMIC DNA]</scope>
    <source>
        <strain evidence="2">ZGT108</strain>
    </source>
</reference>
<evidence type="ECO:0000313" key="2">
    <source>
        <dbReference type="Proteomes" id="UP000053690"/>
    </source>
</evidence>